<gene>
    <name evidence="1" type="ORF">KCMC57_27410</name>
</gene>
<dbReference type="EMBL" id="AP035881">
    <property type="protein sequence ID" value="BFP46373.1"/>
    <property type="molecule type" value="Genomic_DNA"/>
</dbReference>
<evidence type="ECO:0000313" key="1">
    <source>
        <dbReference type="EMBL" id="BFP46373.1"/>
    </source>
</evidence>
<proteinExistence type="predicted"/>
<dbReference type="RefSeq" id="WP_407988784.1">
    <property type="nucleotide sequence ID" value="NZ_AP035881.2"/>
</dbReference>
<organism evidence="1">
    <name type="scientific">Kitasatospora sp. CMC57</name>
    <dbReference type="NCBI Taxonomy" id="3231513"/>
    <lineage>
        <taxon>Bacteria</taxon>
        <taxon>Bacillati</taxon>
        <taxon>Actinomycetota</taxon>
        <taxon>Actinomycetes</taxon>
        <taxon>Kitasatosporales</taxon>
        <taxon>Streptomycetaceae</taxon>
        <taxon>Kitasatospora</taxon>
    </lineage>
</organism>
<protein>
    <submittedName>
        <fullName evidence="1">Uncharacterized protein</fullName>
    </submittedName>
</protein>
<reference evidence="1" key="1">
    <citation type="submission" date="2024-07" db="EMBL/GenBank/DDBJ databases">
        <title>Complete genome sequences of cellulolytic bacteria, Kitasatospora sp. CMC57 and Streptomyces sp. CMC78, isolated from Japanese agricultural soil.</title>
        <authorList>
            <person name="Hashimoto T."/>
            <person name="Ito M."/>
            <person name="Iwamoto M."/>
            <person name="Fukahori D."/>
            <person name="Shoda T."/>
            <person name="Sakoda M."/>
            <person name="Morohoshi T."/>
            <person name="Mitsuboshi M."/>
            <person name="Nishizawa T."/>
        </authorList>
    </citation>
    <scope>NUCLEOTIDE SEQUENCE</scope>
    <source>
        <strain evidence="1">CMC57</strain>
    </source>
</reference>
<accession>A0AB33JY52</accession>
<sequence length="130" mass="14089">MTGVDAGGAYRGIVDNQHAYAVYGQAGPFPEIAGRTAWHTAVSVGQNMALLAIVRTHPPDPDLVNRTYRPTRVRWHDEDLDRRSAGGGSNGRVSESLEIFAVPDGPLPDEIELTLHATDGTPHTVRLPRL</sequence>
<name>A0AB33JY52_9ACTN</name>
<dbReference type="AlphaFoldDB" id="A0AB33JY52"/>